<evidence type="ECO:0000313" key="2">
    <source>
        <dbReference type="EMBL" id="TKA76360.1"/>
    </source>
</evidence>
<keyword evidence="3" id="KW-1185">Reference proteome</keyword>
<feature type="compositionally biased region" description="Low complexity" evidence="1">
    <location>
        <begin position="47"/>
        <end position="61"/>
    </location>
</feature>
<sequence>MGAFGNEPTESLRKKQRVTSPPVAPKMPAMTAADDRISANAGHRSSRSASPRSTRSAASQSGELAKTRASGGNTEQSARRHVREQKKTTKQNKKTGTRAERIVGWNPEFFGDAAPKENVDLPKVVMSGAELPYPVPNHTQWAKVLLCPLGAGRKTEHIVAA</sequence>
<dbReference type="EMBL" id="NAJQ01000166">
    <property type="protein sequence ID" value="TKA76360.1"/>
    <property type="molecule type" value="Genomic_DNA"/>
</dbReference>
<protein>
    <submittedName>
        <fullName evidence="2">Uncharacterized protein</fullName>
    </submittedName>
</protein>
<organism evidence="2 3">
    <name type="scientific">Friedmanniomyces simplex</name>
    <dbReference type="NCBI Taxonomy" id="329884"/>
    <lineage>
        <taxon>Eukaryota</taxon>
        <taxon>Fungi</taxon>
        <taxon>Dikarya</taxon>
        <taxon>Ascomycota</taxon>
        <taxon>Pezizomycotina</taxon>
        <taxon>Dothideomycetes</taxon>
        <taxon>Dothideomycetidae</taxon>
        <taxon>Mycosphaerellales</taxon>
        <taxon>Teratosphaeriaceae</taxon>
        <taxon>Friedmanniomyces</taxon>
    </lineage>
</organism>
<feature type="region of interest" description="Disordered" evidence="1">
    <location>
        <begin position="1"/>
        <end position="100"/>
    </location>
</feature>
<comment type="caution">
    <text evidence="2">The sequence shown here is derived from an EMBL/GenBank/DDBJ whole genome shotgun (WGS) entry which is preliminary data.</text>
</comment>
<dbReference type="Proteomes" id="UP000309340">
    <property type="component" value="Unassembled WGS sequence"/>
</dbReference>
<evidence type="ECO:0000313" key="3">
    <source>
        <dbReference type="Proteomes" id="UP000309340"/>
    </source>
</evidence>
<accession>A0A4U0XH71</accession>
<dbReference type="AlphaFoldDB" id="A0A4U0XH71"/>
<gene>
    <name evidence="2" type="ORF">B0A55_03733</name>
</gene>
<feature type="compositionally biased region" description="Basic residues" evidence="1">
    <location>
        <begin position="79"/>
        <end position="96"/>
    </location>
</feature>
<evidence type="ECO:0000256" key="1">
    <source>
        <dbReference type="SAM" id="MobiDB-lite"/>
    </source>
</evidence>
<proteinExistence type="predicted"/>
<name>A0A4U0XH71_9PEZI</name>
<reference evidence="2 3" key="1">
    <citation type="submission" date="2017-03" db="EMBL/GenBank/DDBJ databases">
        <title>Genomes of endolithic fungi from Antarctica.</title>
        <authorList>
            <person name="Coleine C."/>
            <person name="Masonjones S."/>
            <person name="Stajich J.E."/>
        </authorList>
    </citation>
    <scope>NUCLEOTIDE SEQUENCE [LARGE SCALE GENOMIC DNA]</scope>
    <source>
        <strain evidence="2 3">CCFEE 5184</strain>
    </source>
</reference>